<comment type="catalytic activity">
    <reaction evidence="14 15 17">
        <text>guanosine(37) in tRNA + S-adenosyl-L-methionine = N(1)-methylguanosine(37) in tRNA + S-adenosyl-L-homocysteine + H(+)</text>
        <dbReference type="Rhea" id="RHEA:36899"/>
        <dbReference type="Rhea" id="RHEA-COMP:10145"/>
        <dbReference type="Rhea" id="RHEA-COMP:10147"/>
        <dbReference type="ChEBI" id="CHEBI:15378"/>
        <dbReference type="ChEBI" id="CHEBI:57856"/>
        <dbReference type="ChEBI" id="CHEBI:59789"/>
        <dbReference type="ChEBI" id="CHEBI:73542"/>
        <dbReference type="ChEBI" id="CHEBI:74269"/>
        <dbReference type="EC" id="2.1.1.228"/>
    </reaction>
</comment>
<comment type="subcellular location">
    <subcellularLocation>
        <location evidence="2 15 17">Cytoplasm</location>
    </subcellularLocation>
</comment>
<dbReference type="Proteomes" id="UP001058016">
    <property type="component" value="Chromosome"/>
</dbReference>
<organism evidence="20 22">
    <name type="scientific">Turicibacter bilis</name>
    <dbReference type="NCBI Taxonomy" id="2735723"/>
    <lineage>
        <taxon>Bacteria</taxon>
        <taxon>Bacillati</taxon>
        <taxon>Bacillota</taxon>
        <taxon>Erysipelotrichia</taxon>
        <taxon>Erysipelotrichales</taxon>
        <taxon>Turicibacteraceae</taxon>
        <taxon>Turicibacter</taxon>
    </lineage>
</organism>
<evidence type="ECO:0000256" key="6">
    <source>
        <dbReference type="ARBA" id="ARBA00014679"/>
    </source>
</evidence>
<dbReference type="Gene3D" id="1.10.1270.20">
    <property type="entry name" value="tRNA(m1g37)methyltransferase, domain 2"/>
    <property type="match status" value="1"/>
</dbReference>
<dbReference type="RefSeq" id="WP_055241482.1">
    <property type="nucleotide sequence ID" value="NZ_CP071249.1"/>
</dbReference>
<evidence type="ECO:0000256" key="16">
    <source>
        <dbReference type="PIRSR" id="PIRSR000386-1"/>
    </source>
</evidence>
<dbReference type="Proteomes" id="UP001058072">
    <property type="component" value="Chromosome"/>
</dbReference>
<dbReference type="Pfam" id="PF01746">
    <property type="entry name" value="tRNA_m1G_MT"/>
    <property type="match status" value="1"/>
</dbReference>
<feature type="binding site" evidence="15 16">
    <location>
        <begin position="133"/>
        <end position="138"/>
    </location>
    <ligand>
        <name>S-adenosyl-L-methionine</name>
        <dbReference type="ChEBI" id="CHEBI:59789"/>
    </ligand>
</feature>
<keyword evidence="8 15" id="KW-0489">Methyltransferase</keyword>
<comment type="similarity">
    <text evidence="3 15 17">Belongs to the RNA methyltransferase TrmD family.</text>
</comment>
<evidence type="ECO:0000256" key="7">
    <source>
        <dbReference type="ARBA" id="ARBA00022490"/>
    </source>
</evidence>
<dbReference type="GO" id="GO:0002939">
    <property type="term" value="P:tRNA N1-guanine methylation"/>
    <property type="evidence" value="ECO:0007669"/>
    <property type="project" value="TreeGrafter"/>
</dbReference>
<evidence type="ECO:0000313" key="20">
    <source>
        <dbReference type="EMBL" id="UUF07913.1"/>
    </source>
</evidence>
<evidence type="ECO:0000313" key="21">
    <source>
        <dbReference type="Proteomes" id="UP001058016"/>
    </source>
</evidence>
<evidence type="ECO:0000256" key="13">
    <source>
        <dbReference type="ARBA" id="ARBA00033392"/>
    </source>
</evidence>
<evidence type="ECO:0000256" key="5">
    <source>
        <dbReference type="ARBA" id="ARBA00012807"/>
    </source>
</evidence>
<keyword evidence="11 15" id="KW-0819">tRNA processing</keyword>
<dbReference type="PIRSF" id="PIRSF000386">
    <property type="entry name" value="tRNA_mtase"/>
    <property type="match status" value="1"/>
</dbReference>
<accession>A0A9Q9CQG4</accession>
<protein>
    <recommendedName>
        <fullName evidence="6 15">tRNA (guanine-N(1)-)-methyltransferase</fullName>
        <ecNumber evidence="5 15">2.1.1.228</ecNumber>
    </recommendedName>
    <alternativeName>
        <fullName evidence="12 15">M1G-methyltransferase</fullName>
    </alternativeName>
    <alternativeName>
        <fullName evidence="13 15">tRNA [GM37] methyltransferase</fullName>
    </alternativeName>
</protein>
<evidence type="ECO:0000256" key="1">
    <source>
        <dbReference type="ARBA" id="ARBA00002634"/>
    </source>
</evidence>
<dbReference type="SUPFAM" id="SSF75217">
    <property type="entry name" value="alpha/beta knot"/>
    <property type="match status" value="1"/>
</dbReference>
<evidence type="ECO:0000259" key="18">
    <source>
        <dbReference type="Pfam" id="PF01746"/>
    </source>
</evidence>
<proteinExistence type="inferred from homology"/>
<dbReference type="InterPro" id="IPR029028">
    <property type="entry name" value="Alpha/beta_knot_MTases"/>
</dbReference>
<gene>
    <name evidence="15 20" type="primary">trmD</name>
    <name evidence="19" type="ORF">J0J69_03510</name>
    <name evidence="20" type="ORF">J0J70_09855</name>
</gene>
<evidence type="ECO:0000256" key="12">
    <source>
        <dbReference type="ARBA" id="ARBA00029736"/>
    </source>
</evidence>
<evidence type="ECO:0000256" key="4">
    <source>
        <dbReference type="ARBA" id="ARBA00011738"/>
    </source>
</evidence>
<feature type="domain" description="tRNA methyltransferase TRMD/TRM10-type" evidence="18">
    <location>
        <begin position="1"/>
        <end position="225"/>
    </location>
</feature>
<dbReference type="FunFam" id="3.40.1280.10:FF:000001">
    <property type="entry name" value="tRNA (guanine-N(1)-)-methyltransferase"/>
    <property type="match status" value="1"/>
</dbReference>
<dbReference type="InterPro" id="IPR002649">
    <property type="entry name" value="tRNA_m1G_MeTrfase_TrmD"/>
</dbReference>
<dbReference type="PANTHER" id="PTHR46417">
    <property type="entry name" value="TRNA (GUANINE-N(1)-)-METHYLTRANSFERASE"/>
    <property type="match status" value="1"/>
</dbReference>
<feature type="binding site" evidence="15 16">
    <location>
        <position position="113"/>
    </location>
    <ligand>
        <name>S-adenosyl-L-methionine</name>
        <dbReference type="ChEBI" id="CHEBI:59789"/>
    </ligand>
</feature>
<dbReference type="CDD" id="cd18080">
    <property type="entry name" value="TrmD-like"/>
    <property type="match status" value="1"/>
</dbReference>
<dbReference type="EMBL" id="CP071250">
    <property type="protein sequence ID" value="UUF07913.1"/>
    <property type="molecule type" value="Genomic_DNA"/>
</dbReference>
<evidence type="ECO:0000256" key="14">
    <source>
        <dbReference type="ARBA" id="ARBA00047783"/>
    </source>
</evidence>
<keyword evidence="21" id="KW-1185">Reference proteome</keyword>
<keyword evidence="10 15" id="KW-0949">S-adenosyl-L-methionine</keyword>
<evidence type="ECO:0000256" key="10">
    <source>
        <dbReference type="ARBA" id="ARBA00022691"/>
    </source>
</evidence>
<sequence length="244" mass="27984">MKIDVLTLFPEMFSGVFNDSILKRAQERGAVELNTVNFRDFSTNKHKKVDDYPYGGGAGMLLAPQPIFDAVESVCQNTKTKPRIILMCPQGERFTQAKAEELAKEEHLIFICGHYEGFDERIREHLVTDELSLGDYVLTGGELAAMVMTDAVVRLLPDVLGKQESHENDSFSMGLLEFPQYTRPVDFRGMMVPPVLTSGNHKEIEKWRHEQSLYRTYTRRPDLLDSRELTDHEKILIEKFKQQS</sequence>
<comment type="subunit">
    <text evidence="4 15 17">Homodimer.</text>
</comment>
<evidence type="ECO:0000256" key="15">
    <source>
        <dbReference type="HAMAP-Rule" id="MF_00605"/>
    </source>
</evidence>
<dbReference type="InterPro" id="IPR023148">
    <property type="entry name" value="tRNA_m1G_MeTrfase_C_sf"/>
</dbReference>
<dbReference type="AlphaFoldDB" id="A0A9Q9CQG4"/>
<dbReference type="NCBIfam" id="NF000648">
    <property type="entry name" value="PRK00026.1"/>
    <property type="match status" value="1"/>
</dbReference>
<name>A0A9Q9CQG4_9FIRM</name>
<dbReference type="GO" id="GO:0005829">
    <property type="term" value="C:cytosol"/>
    <property type="evidence" value="ECO:0007669"/>
    <property type="project" value="TreeGrafter"/>
</dbReference>
<dbReference type="NCBIfam" id="TIGR00088">
    <property type="entry name" value="trmD"/>
    <property type="match status" value="1"/>
</dbReference>
<evidence type="ECO:0000256" key="3">
    <source>
        <dbReference type="ARBA" id="ARBA00007630"/>
    </source>
</evidence>
<dbReference type="InterPro" id="IPR029026">
    <property type="entry name" value="tRNA_m1G_MTases_N"/>
</dbReference>
<keyword evidence="9 15" id="KW-0808">Transferase</keyword>
<evidence type="ECO:0000256" key="11">
    <source>
        <dbReference type="ARBA" id="ARBA00022694"/>
    </source>
</evidence>
<dbReference type="HAMAP" id="MF_00605">
    <property type="entry name" value="TrmD"/>
    <property type="match status" value="1"/>
</dbReference>
<comment type="function">
    <text evidence="1 15 17">Specifically methylates guanosine-37 in various tRNAs.</text>
</comment>
<dbReference type="GO" id="GO:0052906">
    <property type="term" value="F:tRNA (guanine(37)-N1)-methyltransferase activity"/>
    <property type="evidence" value="ECO:0007669"/>
    <property type="project" value="UniProtKB-UniRule"/>
</dbReference>
<dbReference type="EMBL" id="CP071249">
    <property type="protein sequence ID" value="UUF06660.1"/>
    <property type="molecule type" value="Genomic_DNA"/>
</dbReference>
<dbReference type="InterPro" id="IPR016009">
    <property type="entry name" value="tRNA_MeTrfase_TRMD/TRM10"/>
</dbReference>
<evidence type="ECO:0000256" key="2">
    <source>
        <dbReference type="ARBA" id="ARBA00004496"/>
    </source>
</evidence>
<evidence type="ECO:0000256" key="9">
    <source>
        <dbReference type="ARBA" id="ARBA00022679"/>
    </source>
</evidence>
<dbReference type="Gene3D" id="3.40.1280.10">
    <property type="match status" value="1"/>
</dbReference>
<evidence type="ECO:0000313" key="22">
    <source>
        <dbReference type="Proteomes" id="UP001058072"/>
    </source>
</evidence>
<evidence type="ECO:0000256" key="8">
    <source>
        <dbReference type="ARBA" id="ARBA00022603"/>
    </source>
</evidence>
<evidence type="ECO:0000256" key="17">
    <source>
        <dbReference type="RuleBase" id="RU003464"/>
    </source>
</evidence>
<keyword evidence="7 15" id="KW-0963">Cytoplasm</keyword>
<dbReference type="PANTHER" id="PTHR46417:SF1">
    <property type="entry name" value="TRNA (GUANINE-N(1)-)-METHYLTRANSFERASE"/>
    <property type="match status" value="1"/>
</dbReference>
<reference evidence="20 21" key="1">
    <citation type="submission" date="2021-03" db="EMBL/GenBank/DDBJ databases">
        <title>Comparative Genomics and Metabolomics in the genus Turicibacter.</title>
        <authorList>
            <person name="Maki J."/>
            <person name="Looft T."/>
        </authorList>
    </citation>
    <scope>NUCLEOTIDE SEQUENCE</scope>
    <source>
        <strain evidence="20">ISU324</strain>
        <strain evidence="19 21">MMM721</strain>
    </source>
</reference>
<dbReference type="EC" id="2.1.1.228" evidence="5 15"/>
<dbReference type="FunFam" id="1.10.1270.20:FF:000001">
    <property type="entry name" value="tRNA (guanine-N(1)-)-methyltransferase"/>
    <property type="match status" value="1"/>
</dbReference>
<evidence type="ECO:0000313" key="19">
    <source>
        <dbReference type="EMBL" id="UUF06660.1"/>
    </source>
</evidence>